<dbReference type="Pfam" id="PF07879">
    <property type="entry name" value="PHB_acc_N"/>
    <property type="match status" value="1"/>
</dbReference>
<keyword evidence="3" id="KW-0238">DNA-binding</keyword>
<dbReference type="RefSeq" id="WP_007416712.1">
    <property type="nucleotide sequence ID" value="NZ_ABOX02000030.1"/>
</dbReference>
<dbReference type="SUPFAM" id="SSF161270">
    <property type="entry name" value="PspA lactotransferrin-binding region"/>
    <property type="match status" value="1"/>
</dbReference>
<reference evidence="3 4" key="1">
    <citation type="journal article" date="2011" name="J. Bacteriol.">
        <title>Genome sequence of 'Pedosphaera parvula' Ellin514, an aerobic Verrucomicrobial isolate from pasture soil.</title>
        <authorList>
            <person name="Kant R."/>
            <person name="van Passel M.W."/>
            <person name="Sangwan P."/>
            <person name="Palva A."/>
            <person name="Lucas S."/>
            <person name="Copeland A."/>
            <person name="Lapidus A."/>
            <person name="Glavina Del Rio T."/>
            <person name="Dalin E."/>
            <person name="Tice H."/>
            <person name="Bruce D."/>
            <person name="Goodwin L."/>
            <person name="Pitluck S."/>
            <person name="Chertkov O."/>
            <person name="Larimer F.W."/>
            <person name="Land M.L."/>
            <person name="Hauser L."/>
            <person name="Brettin T.S."/>
            <person name="Detter J.C."/>
            <person name="Han S."/>
            <person name="de Vos W.M."/>
            <person name="Janssen P.H."/>
            <person name="Smidt H."/>
        </authorList>
    </citation>
    <scope>NUCLEOTIDE SEQUENCE [LARGE SCALE GENOMIC DNA]</scope>
    <source>
        <strain evidence="3 4">Ellin514</strain>
    </source>
</reference>
<dbReference type="OrthoDB" id="9795345at2"/>
<evidence type="ECO:0000313" key="3">
    <source>
        <dbReference type="EMBL" id="EEF59271.1"/>
    </source>
</evidence>
<accession>B9XLM3</accession>
<dbReference type="STRING" id="320771.Cflav_PD2122"/>
<dbReference type="GO" id="GO:0003677">
    <property type="term" value="F:DNA binding"/>
    <property type="evidence" value="ECO:0007669"/>
    <property type="project" value="UniProtKB-KW"/>
</dbReference>
<dbReference type="EMBL" id="ABOX02000030">
    <property type="protein sequence ID" value="EEF59271.1"/>
    <property type="molecule type" value="Genomic_DNA"/>
</dbReference>
<dbReference type="InterPro" id="IPR012909">
    <property type="entry name" value="PHA_DNA-bd_N"/>
</dbReference>
<keyword evidence="1" id="KW-0175">Coiled coil</keyword>
<evidence type="ECO:0000256" key="1">
    <source>
        <dbReference type="SAM" id="Coils"/>
    </source>
</evidence>
<keyword evidence="4" id="KW-1185">Reference proteome</keyword>
<organism evidence="3 4">
    <name type="scientific">Pedosphaera parvula (strain Ellin514)</name>
    <dbReference type="NCBI Taxonomy" id="320771"/>
    <lineage>
        <taxon>Bacteria</taxon>
        <taxon>Pseudomonadati</taxon>
        <taxon>Verrucomicrobiota</taxon>
        <taxon>Pedosphaerae</taxon>
        <taxon>Pedosphaerales</taxon>
        <taxon>Pedosphaeraceae</taxon>
        <taxon>Pedosphaera</taxon>
    </lineage>
</organism>
<feature type="coiled-coil region" evidence="1">
    <location>
        <begin position="161"/>
        <end position="195"/>
    </location>
</feature>
<gene>
    <name evidence="3" type="ORF">Cflav_PD2122</name>
</gene>
<dbReference type="AlphaFoldDB" id="B9XLM3"/>
<proteinExistence type="predicted"/>
<protein>
    <submittedName>
        <fullName evidence="3">PHA accumulation regulator DNA-binding protein</fullName>
    </submittedName>
</protein>
<sequence length="205" mass="23266">MPDNAENNPKHIEIRKYPNRRYYDVTRSKHLTLEDIRSLVREGSDIRVTDSKTSANITAKVLAQIILELDSQKIDMFPVALLMRLIRVNDQMAKDFLERYFDQALSMFLEYRKQFAEQLQGGDGLGAIYSSLANWNRAMLNPFAMQFMGLPGRNPGAAAGEASASKEAPDLQDKVRDLEQQIANLEAKLAAAAKRPKAKPRRRTR</sequence>
<dbReference type="Proteomes" id="UP000003688">
    <property type="component" value="Unassembled WGS sequence"/>
</dbReference>
<evidence type="ECO:0000259" key="2">
    <source>
        <dbReference type="Pfam" id="PF07879"/>
    </source>
</evidence>
<name>B9XLM3_PEDPL</name>
<evidence type="ECO:0000313" key="4">
    <source>
        <dbReference type="Proteomes" id="UP000003688"/>
    </source>
</evidence>
<comment type="caution">
    <text evidence="3">The sequence shown here is derived from an EMBL/GenBank/DDBJ whole genome shotgun (WGS) entry which is preliminary data.</text>
</comment>
<feature type="domain" description="PHA accumulation regulator DNA-binding N-terminal" evidence="2">
    <location>
        <begin position="14"/>
        <end position="71"/>
    </location>
</feature>